<proteinExistence type="evidence at transcript level"/>
<reference evidence="1" key="1">
    <citation type="submission" date="2012-11" db="EMBL/GenBank/DDBJ databases">
        <authorList>
            <person name="Lucero-Rivera Y.E."/>
            <person name="Tovar-Ramirez D."/>
        </authorList>
    </citation>
    <scope>NUCLEOTIDE SEQUENCE</scope>
    <source>
        <tissue evidence="1">Salivary gland</tissue>
    </source>
</reference>
<sequence length="86" mass="9660">MHYLLYSILALLTFTYKIKKAIDSGALAGALFIDLTKAFDSLNHSILETKLISVGVVGPALTLIKSYLHNRQQAVYVLYIITFSYY</sequence>
<protein>
    <submittedName>
        <fullName evidence="1">Putative tick transposon</fullName>
    </submittedName>
</protein>
<dbReference type="EMBL" id="GACK01009275">
    <property type="protein sequence ID" value="JAA55759.1"/>
    <property type="molecule type" value="mRNA"/>
</dbReference>
<evidence type="ECO:0000313" key="1">
    <source>
        <dbReference type="EMBL" id="JAA55759.1"/>
    </source>
</evidence>
<reference evidence="1" key="2">
    <citation type="journal article" date="2015" name="J. Proteomics">
        <title>Sexual differences in the sialomes of the zebra tick, Rhipicephalus pulchellus.</title>
        <authorList>
            <person name="Tan A.W."/>
            <person name="Francischetti I.M."/>
            <person name="Slovak M."/>
            <person name="Kini R.M."/>
            <person name="Ribeiro J.M."/>
        </authorList>
    </citation>
    <scope>NUCLEOTIDE SEQUENCE</scope>
    <source>
        <tissue evidence="1">Salivary gland</tissue>
    </source>
</reference>
<dbReference type="AlphaFoldDB" id="L7LY26"/>
<accession>L7LY26</accession>
<organism evidence="1">
    <name type="scientific">Rhipicephalus pulchellus</name>
    <name type="common">Yellow backed tick</name>
    <name type="synonym">Dermacentor pulchellus</name>
    <dbReference type="NCBI Taxonomy" id="72859"/>
    <lineage>
        <taxon>Eukaryota</taxon>
        <taxon>Metazoa</taxon>
        <taxon>Ecdysozoa</taxon>
        <taxon>Arthropoda</taxon>
        <taxon>Chelicerata</taxon>
        <taxon>Arachnida</taxon>
        <taxon>Acari</taxon>
        <taxon>Parasitiformes</taxon>
        <taxon>Ixodida</taxon>
        <taxon>Ixodoidea</taxon>
        <taxon>Ixodidae</taxon>
        <taxon>Rhipicephalinae</taxon>
        <taxon>Rhipicephalus</taxon>
        <taxon>Rhipicephalus</taxon>
    </lineage>
</organism>
<name>L7LY26_RHIPC</name>